<sequence length="198" mass="23738">MKQSYEVEYCNLELRFDRKLIQNFITNLIEEGYSLYWNENDKYFIISIRLGKKLLKLKFERMNERFKMIGNYSITDRRLAELMEKMIENSKGHAIVKRFLDSQILIENIMFGEIIRTVEINGVEQKVLYQKDPYITLEAVIQAFESSRIEERIPILRYELDIELTMLHKLLIDGSEDEIKTCKERLRNLSHEFILLEG</sequence>
<dbReference type="Proteomes" id="UP000448943">
    <property type="component" value="Unassembled WGS sequence"/>
</dbReference>
<dbReference type="EMBL" id="SIJB01000036">
    <property type="protein sequence ID" value="NBI30701.1"/>
    <property type="molecule type" value="Genomic_DNA"/>
</dbReference>
<organism evidence="1 2">
    <name type="scientific">Chengkuizengella marina</name>
    <dbReference type="NCBI Taxonomy" id="2507566"/>
    <lineage>
        <taxon>Bacteria</taxon>
        <taxon>Bacillati</taxon>
        <taxon>Bacillota</taxon>
        <taxon>Bacilli</taxon>
        <taxon>Bacillales</taxon>
        <taxon>Paenibacillaceae</taxon>
        <taxon>Chengkuizengella</taxon>
    </lineage>
</organism>
<proteinExistence type="predicted"/>
<comment type="caution">
    <text evidence="1">The sequence shown here is derived from an EMBL/GenBank/DDBJ whole genome shotgun (WGS) entry which is preliminary data.</text>
</comment>
<dbReference type="OrthoDB" id="2828299at2"/>
<keyword evidence="2" id="KW-1185">Reference proteome</keyword>
<evidence type="ECO:0000313" key="1">
    <source>
        <dbReference type="EMBL" id="NBI30701.1"/>
    </source>
</evidence>
<protein>
    <submittedName>
        <fullName evidence="1">Uncharacterized protein</fullName>
    </submittedName>
</protein>
<gene>
    <name evidence="1" type="ORF">ERL59_17255</name>
</gene>
<evidence type="ECO:0000313" key="2">
    <source>
        <dbReference type="Proteomes" id="UP000448943"/>
    </source>
</evidence>
<reference evidence="1 2" key="1">
    <citation type="submission" date="2019-01" db="EMBL/GenBank/DDBJ databases">
        <title>Chengkuizengella sp. nov., isolated from deep-sea sediment of East Pacific Ocean.</title>
        <authorList>
            <person name="Yang J."/>
            <person name="Lai Q."/>
            <person name="Shao Z."/>
        </authorList>
    </citation>
    <scope>NUCLEOTIDE SEQUENCE [LARGE SCALE GENOMIC DNA]</scope>
    <source>
        <strain evidence="1 2">YPA3-1-1</strain>
    </source>
</reference>
<dbReference type="AlphaFoldDB" id="A0A6N9Q7M8"/>
<accession>A0A6N9Q7M8</accession>
<name>A0A6N9Q7M8_9BACL</name>
<dbReference type="RefSeq" id="WP_160647516.1">
    <property type="nucleotide sequence ID" value="NZ_SIJB01000036.1"/>
</dbReference>